<dbReference type="PRINTS" id="PR00455">
    <property type="entry name" value="HTHTETR"/>
</dbReference>
<organism evidence="6 7">
    <name type="scientific">Skermanella stibiiresistens SB22</name>
    <dbReference type="NCBI Taxonomy" id="1385369"/>
    <lineage>
        <taxon>Bacteria</taxon>
        <taxon>Pseudomonadati</taxon>
        <taxon>Pseudomonadota</taxon>
        <taxon>Alphaproteobacteria</taxon>
        <taxon>Rhodospirillales</taxon>
        <taxon>Azospirillaceae</taxon>
        <taxon>Skermanella</taxon>
    </lineage>
</organism>
<dbReference type="PROSITE" id="PS50977">
    <property type="entry name" value="HTH_TETR_2"/>
    <property type="match status" value="1"/>
</dbReference>
<dbReference type="Gene3D" id="1.10.357.10">
    <property type="entry name" value="Tetracycline Repressor, domain 2"/>
    <property type="match status" value="1"/>
</dbReference>
<dbReference type="SUPFAM" id="SSF46689">
    <property type="entry name" value="Homeodomain-like"/>
    <property type="match status" value="1"/>
</dbReference>
<dbReference type="PATRIC" id="fig|1385369.3.peg.3053"/>
<keyword evidence="1" id="KW-0805">Transcription regulation</keyword>
<dbReference type="PANTHER" id="PTHR47506:SF3">
    <property type="entry name" value="HTH-TYPE TRANSCRIPTIONAL REGULATOR LMRA"/>
    <property type="match status" value="1"/>
</dbReference>
<dbReference type="PANTHER" id="PTHR47506">
    <property type="entry name" value="TRANSCRIPTIONAL REGULATORY PROTEIN"/>
    <property type="match status" value="1"/>
</dbReference>
<dbReference type="InterPro" id="IPR001647">
    <property type="entry name" value="HTH_TetR"/>
</dbReference>
<evidence type="ECO:0000313" key="7">
    <source>
        <dbReference type="Proteomes" id="UP000019486"/>
    </source>
</evidence>
<evidence type="ECO:0000256" key="1">
    <source>
        <dbReference type="ARBA" id="ARBA00023015"/>
    </source>
</evidence>
<name>W9H0Z1_9PROT</name>
<evidence type="ECO:0000256" key="2">
    <source>
        <dbReference type="ARBA" id="ARBA00023125"/>
    </source>
</evidence>
<dbReference type="STRING" id="1385369.N825_04140"/>
<evidence type="ECO:0000313" key="6">
    <source>
        <dbReference type="EMBL" id="EWY39719.1"/>
    </source>
</evidence>
<dbReference type="GO" id="GO:0003677">
    <property type="term" value="F:DNA binding"/>
    <property type="evidence" value="ECO:0007669"/>
    <property type="project" value="UniProtKB-UniRule"/>
</dbReference>
<dbReference type="InterPro" id="IPR009057">
    <property type="entry name" value="Homeodomain-like_sf"/>
</dbReference>
<keyword evidence="2 4" id="KW-0238">DNA-binding</keyword>
<comment type="caution">
    <text evidence="6">The sequence shown here is derived from an EMBL/GenBank/DDBJ whole genome shotgun (WGS) entry which is preliminary data.</text>
</comment>
<keyword evidence="7" id="KW-1185">Reference proteome</keyword>
<protein>
    <submittedName>
        <fullName evidence="6">TetR family transcriptional regulator</fullName>
    </submittedName>
</protein>
<dbReference type="InterPro" id="IPR036271">
    <property type="entry name" value="Tet_transcr_reg_TetR-rel_C_sf"/>
</dbReference>
<dbReference type="OrthoDB" id="9787680at2"/>
<proteinExistence type="predicted"/>
<feature type="DNA-binding region" description="H-T-H motif" evidence="4">
    <location>
        <begin position="30"/>
        <end position="49"/>
    </location>
</feature>
<dbReference type="RefSeq" id="WP_037453268.1">
    <property type="nucleotide sequence ID" value="NZ_AVFL01000010.1"/>
</dbReference>
<sequence length="198" mass="21294">MRDPATKSARDRVLDAAAELFYRDGIRAVGVDAVIAHSGVAKMSLYRNFAGKDELVAAYLEYRDRLYWEWWDGVMARHPGDPRAQIRALFAAVAKRTTSASYRGCPFINTAVEFPDPDHPGHVAAKANKRELRNRLRGLALAVGAADLDLLADQLHLLLDGAYTSGQTLGAEGVGHAAPAAAEALVEAAVAVLSTRAT</sequence>
<dbReference type="EMBL" id="AVFL01000010">
    <property type="protein sequence ID" value="EWY39719.1"/>
    <property type="molecule type" value="Genomic_DNA"/>
</dbReference>
<evidence type="ECO:0000256" key="3">
    <source>
        <dbReference type="ARBA" id="ARBA00023163"/>
    </source>
</evidence>
<dbReference type="SUPFAM" id="SSF48498">
    <property type="entry name" value="Tetracyclin repressor-like, C-terminal domain"/>
    <property type="match status" value="1"/>
</dbReference>
<feature type="domain" description="HTH tetR-type" evidence="5">
    <location>
        <begin position="7"/>
        <end position="67"/>
    </location>
</feature>
<accession>W9H0Z1</accession>
<dbReference type="Proteomes" id="UP000019486">
    <property type="component" value="Unassembled WGS sequence"/>
</dbReference>
<dbReference type="AlphaFoldDB" id="W9H0Z1"/>
<dbReference type="InterPro" id="IPR011075">
    <property type="entry name" value="TetR_C"/>
</dbReference>
<evidence type="ECO:0000256" key="4">
    <source>
        <dbReference type="PROSITE-ProRule" id="PRU00335"/>
    </source>
</evidence>
<reference evidence="6 7" key="1">
    <citation type="submission" date="2013-08" db="EMBL/GenBank/DDBJ databases">
        <title>The genome sequence of Skermanella stibiiresistens.</title>
        <authorList>
            <person name="Zhu W."/>
            <person name="Wang G."/>
        </authorList>
    </citation>
    <scope>NUCLEOTIDE SEQUENCE [LARGE SCALE GENOMIC DNA]</scope>
    <source>
        <strain evidence="6 7">SB22</strain>
    </source>
</reference>
<dbReference type="Pfam" id="PF00440">
    <property type="entry name" value="TetR_N"/>
    <property type="match status" value="1"/>
</dbReference>
<evidence type="ECO:0000259" key="5">
    <source>
        <dbReference type="PROSITE" id="PS50977"/>
    </source>
</evidence>
<keyword evidence="3" id="KW-0804">Transcription</keyword>
<dbReference type="Pfam" id="PF16925">
    <property type="entry name" value="TetR_C_13"/>
    <property type="match status" value="1"/>
</dbReference>
<gene>
    <name evidence="6" type="ORF">N825_04140</name>
</gene>